<reference evidence="2" key="1">
    <citation type="submission" date="2021-02" db="EMBL/GenBank/DDBJ databases">
        <authorList>
            <person name="Nowell W R."/>
        </authorList>
    </citation>
    <scope>NUCLEOTIDE SEQUENCE</scope>
</reference>
<dbReference type="AlphaFoldDB" id="A0A8S3DXR7"/>
<gene>
    <name evidence="1" type="ORF">BYL167_LOCUS51349</name>
    <name evidence="4" type="ORF">GIL414_LOCUS60042</name>
    <name evidence="2" type="ORF">SMN809_LOCUS58426</name>
    <name evidence="3" type="ORF">SMN809_LOCUS58631</name>
</gene>
<comment type="caution">
    <text evidence="2">The sequence shown here is derived from an EMBL/GenBank/DDBJ whole genome shotgun (WGS) entry which is preliminary data.</text>
</comment>
<dbReference type="GO" id="GO:0005230">
    <property type="term" value="F:extracellular ligand-gated monoatomic ion channel activity"/>
    <property type="evidence" value="ECO:0007669"/>
    <property type="project" value="InterPro"/>
</dbReference>
<organism evidence="2 5">
    <name type="scientific">Rotaria magnacalcarata</name>
    <dbReference type="NCBI Taxonomy" id="392030"/>
    <lineage>
        <taxon>Eukaryota</taxon>
        <taxon>Metazoa</taxon>
        <taxon>Spiralia</taxon>
        <taxon>Gnathifera</taxon>
        <taxon>Rotifera</taxon>
        <taxon>Eurotatoria</taxon>
        <taxon>Bdelloidea</taxon>
        <taxon>Philodinida</taxon>
        <taxon>Philodinidae</taxon>
        <taxon>Rotaria</taxon>
    </lineage>
</organism>
<evidence type="ECO:0000313" key="5">
    <source>
        <dbReference type="Proteomes" id="UP000676336"/>
    </source>
</evidence>
<feature type="non-terminal residue" evidence="2">
    <location>
        <position position="1"/>
    </location>
</feature>
<dbReference type="Proteomes" id="UP000681720">
    <property type="component" value="Unassembled WGS sequence"/>
</dbReference>
<dbReference type="GO" id="GO:0016020">
    <property type="term" value="C:membrane"/>
    <property type="evidence" value="ECO:0007669"/>
    <property type="project" value="InterPro"/>
</dbReference>
<dbReference type="EMBL" id="CAJOBI010220818">
    <property type="protein sequence ID" value="CAF5040880.1"/>
    <property type="molecule type" value="Genomic_DNA"/>
</dbReference>
<dbReference type="SUPFAM" id="SSF63712">
    <property type="entry name" value="Nicotinic receptor ligand binding domain-like"/>
    <property type="match status" value="1"/>
</dbReference>
<dbReference type="EMBL" id="CAJOBI010219024">
    <property type="protein sequence ID" value="CAF5036642.1"/>
    <property type="molecule type" value="Genomic_DNA"/>
</dbReference>
<dbReference type="EMBL" id="CAJOBJ010229860">
    <property type="protein sequence ID" value="CAF5052379.1"/>
    <property type="molecule type" value="Genomic_DNA"/>
</dbReference>
<dbReference type="Proteomes" id="UP000676336">
    <property type="component" value="Unassembled WGS sequence"/>
</dbReference>
<evidence type="ECO:0000313" key="3">
    <source>
        <dbReference type="EMBL" id="CAF5040880.1"/>
    </source>
</evidence>
<dbReference type="Proteomes" id="UP000681967">
    <property type="component" value="Unassembled WGS sequence"/>
</dbReference>
<evidence type="ECO:0000313" key="4">
    <source>
        <dbReference type="EMBL" id="CAF5052379.1"/>
    </source>
</evidence>
<accession>A0A8S3DXR7</accession>
<evidence type="ECO:0000313" key="2">
    <source>
        <dbReference type="EMBL" id="CAF5036642.1"/>
    </source>
</evidence>
<evidence type="ECO:0000313" key="1">
    <source>
        <dbReference type="EMBL" id="CAF4881086.1"/>
    </source>
</evidence>
<sequence>MDYNTDLIFRQSWYDPRLNYSGTEWAKRSPEITL</sequence>
<name>A0A8S3DXR7_9BILA</name>
<dbReference type="EMBL" id="CAJOBH010161798">
    <property type="protein sequence ID" value="CAF4881086.1"/>
    <property type="molecule type" value="Genomic_DNA"/>
</dbReference>
<proteinExistence type="predicted"/>
<protein>
    <submittedName>
        <fullName evidence="2">Uncharacterized protein</fullName>
    </submittedName>
</protein>
<dbReference type="InterPro" id="IPR036734">
    <property type="entry name" value="Neur_chan_lig-bd_sf"/>
</dbReference>